<keyword evidence="8" id="KW-0112">Calmodulin-binding</keyword>
<dbReference type="InterPro" id="IPR004326">
    <property type="entry name" value="Mlo"/>
</dbReference>
<feature type="transmembrane region" description="Helical" evidence="10">
    <location>
        <begin position="295"/>
        <end position="314"/>
    </location>
</feature>
<feature type="transmembrane region" description="Helical" evidence="10">
    <location>
        <begin position="406"/>
        <end position="425"/>
    </location>
</feature>
<evidence type="ECO:0000256" key="8">
    <source>
        <dbReference type="RuleBase" id="RU280816"/>
    </source>
</evidence>
<evidence type="ECO:0000256" key="6">
    <source>
        <dbReference type="ARBA" id="ARBA00023136"/>
    </source>
</evidence>
<proteinExistence type="inferred from homology"/>
<feature type="transmembrane region" description="Helical" evidence="10">
    <location>
        <begin position="320"/>
        <end position="339"/>
    </location>
</feature>
<organism evidence="11">
    <name type="scientific">Ananas comosus var. bracteatus</name>
    <name type="common">red pineapple</name>
    <dbReference type="NCBI Taxonomy" id="296719"/>
    <lineage>
        <taxon>Eukaryota</taxon>
        <taxon>Viridiplantae</taxon>
        <taxon>Streptophyta</taxon>
        <taxon>Embryophyta</taxon>
        <taxon>Tracheophyta</taxon>
        <taxon>Spermatophyta</taxon>
        <taxon>Magnoliopsida</taxon>
        <taxon>Liliopsida</taxon>
        <taxon>Poales</taxon>
        <taxon>Bromeliaceae</taxon>
        <taxon>Bromelioideae</taxon>
        <taxon>Ananas</taxon>
    </lineage>
</organism>
<evidence type="ECO:0000256" key="7">
    <source>
        <dbReference type="ARBA" id="ARBA00023265"/>
    </source>
</evidence>
<evidence type="ECO:0000256" key="5">
    <source>
        <dbReference type="ARBA" id="ARBA00022989"/>
    </source>
</evidence>
<feature type="transmembrane region" description="Helical" evidence="10">
    <location>
        <begin position="27"/>
        <end position="50"/>
    </location>
</feature>
<keyword evidence="7 8" id="KW-0568">Pathogenesis-related protein</keyword>
<dbReference type="GO" id="GO:0016020">
    <property type="term" value="C:membrane"/>
    <property type="evidence" value="ECO:0007669"/>
    <property type="project" value="UniProtKB-SubCell"/>
</dbReference>
<evidence type="ECO:0000256" key="9">
    <source>
        <dbReference type="SAM" id="MobiDB-lite"/>
    </source>
</evidence>
<dbReference type="PANTHER" id="PTHR31942:SF82">
    <property type="entry name" value="MLO PROTEIN HOMOLOG 1"/>
    <property type="match status" value="1"/>
</dbReference>
<keyword evidence="3 8" id="KW-0812">Transmembrane</keyword>
<sequence length="587" mass="66500">MDPHFHLRVNGHGGEPGERSLKETPTWAVALVCAVMVLVSAAMEHGIHILGKWFQRRHKKAMSEALEKLKAELMLLGFISLLLTAGQGQISKICIPAKAGNIMLPCKLKNATESNTDSRRRLLWYGEEEAVRRRMLVSSTADYCSQYKDRVPLISQSGIHQLHIFIFVLAVFHVLYSVVTMALGRAKMKKWKAWELETTSLEYQFSNDPSRFRFTHQTSFVKRHVGLSSTPGVRWIAVFWISNKSGLLDYETWLYQCDIHFPNCCSYFSDLTAHLSPNSKFDFHKYIKRSLEDDFKVVVSISLPLWFMAIIVLLLDVQGLQLLIWISFVPLIVSCFIAVSYYLSDLGFLVTGVTACPFQVLLLVGMKLEIVIMEMAREIQDRTSVIKGAPIVEPSNKYFWFNRPQWILFLIHLTLFESTFGLRSCFFDNMGLALTKVIVGIALQFLCSYITFPLYALVTQMGSHMKKAIFEEQTAKALKKWQQAAKEKKKLRDAGLDTASFGYMSGENTPSRGSSPVHLLHKYKKGSTDPESNPSSPRFFCSDSEFPDMEAPTLAKLGPNPKAKDVDVPTAEFNSSYLRGEPIILVQ</sequence>
<dbReference type="PANTHER" id="PTHR31942">
    <property type="entry name" value="MLO-LIKE PROTEIN 1"/>
    <property type="match status" value="1"/>
</dbReference>
<dbReference type="EMBL" id="LR862153">
    <property type="protein sequence ID" value="CAD1835249.1"/>
    <property type="molecule type" value="Genomic_DNA"/>
</dbReference>
<keyword evidence="5 8" id="KW-1133">Transmembrane helix</keyword>
<evidence type="ECO:0000256" key="3">
    <source>
        <dbReference type="ARBA" id="ARBA00022692"/>
    </source>
</evidence>
<evidence type="ECO:0000313" key="11">
    <source>
        <dbReference type="EMBL" id="CAD1835249.1"/>
    </source>
</evidence>
<feature type="region of interest" description="Disordered" evidence="9">
    <location>
        <begin position="1"/>
        <end position="20"/>
    </location>
</feature>
<evidence type="ECO:0000256" key="10">
    <source>
        <dbReference type="SAM" id="Phobius"/>
    </source>
</evidence>
<comment type="subcellular location">
    <subcellularLocation>
        <location evidence="1 8">Membrane</location>
        <topology evidence="1 8">Multi-pass membrane protein</topology>
    </subcellularLocation>
</comment>
<evidence type="ECO:0000256" key="2">
    <source>
        <dbReference type="ARBA" id="ARBA00006574"/>
    </source>
</evidence>
<reference evidence="11" key="1">
    <citation type="submission" date="2020-07" db="EMBL/GenBank/DDBJ databases">
        <authorList>
            <person name="Lin J."/>
        </authorList>
    </citation>
    <scope>NUCLEOTIDE SEQUENCE</scope>
</reference>
<gene>
    <name evidence="8" type="primary">MLO</name>
    <name evidence="11" type="ORF">CB5_LOCUS18460</name>
</gene>
<evidence type="ECO:0000256" key="1">
    <source>
        <dbReference type="ARBA" id="ARBA00004141"/>
    </source>
</evidence>
<comment type="domain">
    <text evidence="8">The C-terminus contains a calmodulin-binding domain, which binds calmodulin in a calcium-dependent fashion.</text>
</comment>
<dbReference type="GO" id="GO:0006952">
    <property type="term" value="P:defense response"/>
    <property type="evidence" value="ECO:0007669"/>
    <property type="project" value="UniProtKB-KW"/>
</dbReference>
<comment type="similarity">
    <text evidence="2 8">Belongs to the MLO family.</text>
</comment>
<dbReference type="GO" id="GO:0005516">
    <property type="term" value="F:calmodulin binding"/>
    <property type="evidence" value="ECO:0007669"/>
    <property type="project" value="UniProtKB-KW"/>
</dbReference>
<dbReference type="Pfam" id="PF03094">
    <property type="entry name" value="Mlo"/>
    <property type="match status" value="2"/>
</dbReference>
<comment type="function">
    <text evidence="8">May be involved in modulation of pathogen defense and leaf cell death.</text>
</comment>
<keyword evidence="4 8" id="KW-0611">Plant defense</keyword>
<feature type="transmembrane region" description="Helical" evidence="10">
    <location>
        <begin position="437"/>
        <end position="458"/>
    </location>
</feature>
<name>A0A6V7PWJ2_ANACO</name>
<dbReference type="AlphaFoldDB" id="A0A6V7PWJ2"/>
<feature type="transmembrane region" description="Helical" evidence="10">
    <location>
        <begin position="71"/>
        <end position="90"/>
    </location>
</feature>
<accession>A0A6V7PWJ2</accession>
<keyword evidence="6 8" id="KW-0472">Membrane</keyword>
<feature type="region of interest" description="Disordered" evidence="9">
    <location>
        <begin position="503"/>
        <end position="539"/>
    </location>
</feature>
<evidence type="ECO:0000256" key="4">
    <source>
        <dbReference type="ARBA" id="ARBA00022821"/>
    </source>
</evidence>
<protein>
    <recommendedName>
        <fullName evidence="8">MLO-like protein</fullName>
    </recommendedName>
</protein>
<feature type="transmembrane region" description="Helical" evidence="10">
    <location>
        <begin position="162"/>
        <end position="183"/>
    </location>
</feature>